<accession>A0A8S9KX56</accession>
<reference evidence="1" key="1">
    <citation type="submission" date="2019-12" db="EMBL/GenBank/DDBJ databases">
        <title>Genome sequencing and annotation of Brassica cretica.</title>
        <authorList>
            <person name="Studholme D.J."/>
            <person name="Sarris P.F."/>
        </authorList>
    </citation>
    <scope>NUCLEOTIDE SEQUENCE</scope>
    <source>
        <strain evidence="1">PFS-001/15</strain>
        <tissue evidence="1">Leaf</tissue>
    </source>
</reference>
<name>A0A8S9KX56_BRACR</name>
<evidence type="ECO:0000313" key="1">
    <source>
        <dbReference type="EMBL" id="KAF2598297.1"/>
    </source>
</evidence>
<sequence>MCEFFRFRRELCGGRGMLGRGTSPMKIVGPWSFACSCLRLSFSGLKLTRRKPSSSSSDWTLEWWWWSVVSRSVLPGLIWSPSSNSAFSS</sequence>
<evidence type="ECO:0000313" key="2">
    <source>
        <dbReference type="Proteomes" id="UP000712281"/>
    </source>
</evidence>
<protein>
    <submittedName>
        <fullName evidence="1">Uncharacterized protein</fullName>
    </submittedName>
</protein>
<comment type="caution">
    <text evidence="1">The sequence shown here is derived from an EMBL/GenBank/DDBJ whole genome shotgun (WGS) entry which is preliminary data.</text>
</comment>
<proteinExistence type="predicted"/>
<organism evidence="1 2">
    <name type="scientific">Brassica cretica</name>
    <name type="common">Mustard</name>
    <dbReference type="NCBI Taxonomy" id="69181"/>
    <lineage>
        <taxon>Eukaryota</taxon>
        <taxon>Viridiplantae</taxon>
        <taxon>Streptophyta</taxon>
        <taxon>Embryophyta</taxon>
        <taxon>Tracheophyta</taxon>
        <taxon>Spermatophyta</taxon>
        <taxon>Magnoliopsida</taxon>
        <taxon>eudicotyledons</taxon>
        <taxon>Gunneridae</taxon>
        <taxon>Pentapetalae</taxon>
        <taxon>rosids</taxon>
        <taxon>malvids</taxon>
        <taxon>Brassicales</taxon>
        <taxon>Brassicaceae</taxon>
        <taxon>Brassiceae</taxon>
        <taxon>Brassica</taxon>
    </lineage>
</organism>
<gene>
    <name evidence="1" type="ORF">F2Q68_00012056</name>
</gene>
<dbReference type="EMBL" id="QGKW02000717">
    <property type="protein sequence ID" value="KAF2598297.1"/>
    <property type="molecule type" value="Genomic_DNA"/>
</dbReference>
<dbReference type="AlphaFoldDB" id="A0A8S9KX56"/>
<dbReference type="Proteomes" id="UP000712281">
    <property type="component" value="Unassembled WGS sequence"/>
</dbReference>